<dbReference type="Gene3D" id="1.10.940.10">
    <property type="entry name" value="NusB-like"/>
    <property type="match status" value="1"/>
</dbReference>
<keyword evidence="4 6" id="KW-0949">S-adenosyl-L-methionine</keyword>
<dbReference type="InterPro" id="IPR049560">
    <property type="entry name" value="MeTrfase_RsmB-F_NOP2_cat"/>
</dbReference>
<dbReference type="InterPro" id="IPR018314">
    <property type="entry name" value="RsmB/NOL1/NOP2-like_CS"/>
</dbReference>
<dbReference type="EMBL" id="CAHP01000021">
    <property type="protein sequence ID" value="CCG41540.1"/>
    <property type="molecule type" value="Genomic_DNA"/>
</dbReference>
<dbReference type="InterPro" id="IPR006027">
    <property type="entry name" value="NusB_RsmB_TIM44"/>
</dbReference>
<dbReference type="EC" id="2.1.1.-" evidence="8"/>
<dbReference type="GO" id="GO:0008173">
    <property type="term" value="F:RNA methyltransferase activity"/>
    <property type="evidence" value="ECO:0007669"/>
    <property type="project" value="InterPro"/>
</dbReference>
<dbReference type="CDD" id="cd02440">
    <property type="entry name" value="AdoMet_MTases"/>
    <property type="match status" value="1"/>
</dbReference>
<dbReference type="STRING" id="1150626.PHAMO_280074"/>
<evidence type="ECO:0000256" key="2">
    <source>
        <dbReference type="ARBA" id="ARBA00022603"/>
    </source>
</evidence>
<organism evidence="8 9">
    <name type="scientific">Magnetospirillum molischianum DSM 120</name>
    <dbReference type="NCBI Taxonomy" id="1150626"/>
    <lineage>
        <taxon>Bacteria</taxon>
        <taxon>Pseudomonadati</taxon>
        <taxon>Pseudomonadota</taxon>
        <taxon>Alphaproteobacteria</taxon>
        <taxon>Rhodospirillales</taxon>
        <taxon>Rhodospirillaceae</taxon>
        <taxon>Magnetospirillum</taxon>
    </lineage>
</organism>
<dbReference type="OrthoDB" id="9810297at2"/>
<dbReference type="InterPro" id="IPR035926">
    <property type="entry name" value="NusB-like_sf"/>
</dbReference>
<dbReference type="InterPro" id="IPR029063">
    <property type="entry name" value="SAM-dependent_MTases_sf"/>
</dbReference>
<evidence type="ECO:0000313" key="8">
    <source>
        <dbReference type="EMBL" id="CCG41540.1"/>
    </source>
</evidence>
<name>H8FT52_MAGML</name>
<feature type="domain" description="SAM-dependent MTase RsmB/NOP-type" evidence="7">
    <location>
        <begin position="136"/>
        <end position="428"/>
    </location>
</feature>
<dbReference type="FunFam" id="3.40.50.150:FF:000257">
    <property type="entry name" value="16S rRNA methyltransferase"/>
    <property type="match status" value="1"/>
</dbReference>
<evidence type="ECO:0000256" key="3">
    <source>
        <dbReference type="ARBA" id="ARBA00022679"/>
    </source>
</evidence>
<protein>
    <submittedName>
        <fullName evidence="8">Putative Ribosomal RNA small subunit methyltransferase B (RRNA (Cytosine-C(5)-)-methyltransferase) (16S rRNA m5C967 methyltransferase)(RsmB)</fullName>
        <ecNumber evidence="8">2.1.1.-</ecNumber>
    </submittedName>
</protein>
<comment type="caution">
    <text evidence="8">The sequence shown here is derived from an EMBL/GenBank/DDBJ whole genome shotgun (WGS) entry which is preliminary data.</text>
</comment>
<comment type="similarity">
    <text evidence="1 6">Belongs to the class I-like SAM-binding methyltransferase superfamily. RsmB/NOP family.</text>
</comment>
<dbReference type="Pfam" id="PF01029">
    <property type="entry name" value="NusB"/>
    <property type="match status" value="1"/>
</dbReference>
<dbReference type="SUPFAM" id="SSF53335">
    <property type="entry name" value="S-adenosyl-L-methionine-dependent methyltransferases"/>
    <property type="match status" value="1"/>
</dbReference>
<dbReference type="Proteomes" id="UP000004169">
    <property type="component" value="Unassembled WGS sequence"/>
</dbReference>
<dbReference type="RefSeq" id="WP_002728720.1">
    <property type="nucleotide sequence ID" value="NZ_CAHP01000021.1"/>
</dbReference>
<dbReference type="Gene3D" id="3.40.50.150">
    <property type="entry name" value="Vaccinia Virus protein VP39"/>
    <property type="match status" value="1"/>
</dbReference>
<evidence type="ECO:0000256" key="1">
    <source>
        <dbReference type="ARBA" id="ARBA00007494"/>
    </source>
</evidence>
<dbReference type="PANTHER" id="PTHR22807">
    <property type="entry name" value="NOP2 YEAST -RELATED NOL1/NOP2/FMU SUN DOMAIN-CONTAINING"/>
    <property type="match status" value="1"/>
</dbReference>
<keyword evidence="3 6" id="KW-0808">Transferase</keyword>
<keyword evidence="5 6" id="KW-0694">RNA-binding</keyword>
<dbReference type="GO" id="GO:0001510">
    <property type="term" value="P:RNA methylation"/>
    <property type="evidence" value="ECO:0007669"/>
    <property type="project" value="InterPro"/>
</dbReference>
<dbReference type="InterPro" id="IPR001678">
    <property type="entry name" value="MeTrfase_RsmB-F_NOP2_dom"/>
</dbReference>
<keyword evidence="9" id="KW-1185">Reference proteome</keyword>
<feature type="binding site" evidence="6">
    <location>
        <position position="265"/>
    </location>
    <ligand>
        <name>S-adenosyl-L-methionine</name>
        <dbReference type="ChEBI" id="CHEBI:59789"/>
    </ligand>
</feature>
<dbReference type="InterPro" id="IPR023267">
    <property type="entry name" value="RCMT"/>
</dbReference>
<dbReference type="PROSITE" id="PS51686">
    <property type="entry name" value="SAM_MT_RSMB_NOP"/>
    <property type="match status" value="1"/>
</dbReference>
<gene>
    <name evidence="8" type="ORF">PHAMO_280074</name>
</gene>
<accession>H8FT52</accession>
<dbReference type="PANTHER" id="PTHR22807:SF61">
    <property type="entry name" value="NOL1_NOP2_SUN FAMILY PROTEIN _ ANTITERMINATION NUSB DOMAIN-CONTAINING PROTEIN"/>
    <property type="match status" value="1"/>
</dbReference>
<dbReference type="GO" id="GO:0006355">
    <property type="term" value="P:regulation of DNA-templated transcription"/>
    <property type="evidence" value="ECO:0007669"/>
    <property type="project" value="InterPro"/>
</dbReference>
<keyword evidence="2 6" id="KW-0489">Methyltransferase</keyword>
<dbReference type="eggNOG" id="COG0144">
    <property type="taxonomic scope" value="Bacteria"/>
</dbReference>
<dbReference type="PRINTS" id="PR02008">
    <property type="entry name" value="RCMTFAMILY"/>
</dbReference>
<feature type="binding site" evidence="6">
    <location>
        <position position="291"/>
    </location>
    <ligand>
        <name>S-adenosyl-L-methionine</name>
        <dbReference type="ChEBI" id="CHEBI:59789"/>
    </ligand>
</feature>
<dbReference type="PROSITE" id="PS01153">
    <property type="entry name" value="NOL1_NOP2_SUN"/>
    <property type="match status" value="1"/>
</dbReference>
<evidence type="ECO:0000256" key="4">
    <source>
        <dbReference type="ARBA" id="ARBA00022691"/>
    </source>
</evidence>
<sequence length="428" mass="45514">MAPKPTPRALALELFSAVLDRDRLLDEMLEDRRLSDLEERDRAFVRMLLATTLRRLGQIDALIALCLDRPLGPRAVLACHALRLGVCQLLFLDLPPHAAISTTVDLVKHTPMAGFTGLINAVLRRLSREGAEMIAAQDAPRLDTPDWLWRSWSATYGDETAHAIAAAHLTEAPVDITVAADPEGWAVRLEAEILPTGSLRRTGGGAVSRLAGFDEGGWWIQDAAAALPARLFGDVRGKRVVDLCAAPGGKALQLASAGAVVTALDRSAPRLARLSDNLARLGLSATIVTADAATWSPGETFDAVLLDAPCSATGTLRRHPDVARHKSPADVTKLSAAQARLFDAATALLAPGGVLIYCVCSLEPQEGIDQVERALAAGAPLVRDPIRPDEVGGLGELITPAGDLRTLPCHLGEKGGMDAFFAARLRRV</sequence>
<feature type="active site" description="Nucleophile" evidence="6">
    <location>
        <position position="360"/>
    </location>
</feature>
<reference evidence="8 9" key="1">
    <citation type="journal article" date="2012" name="J. Bacteriol.">
        <title>Draft Genome Sequence of the Purple Photosynthetic Bacterium Phaeospirillum molischianum DSM120, a Particularly Versatile Bacterium.</title>
        <authorList>
            <person name="Duquesne K."/>
            <person name="Prima V."/>
            <person name="Ji B."/>
            <person name="Rouy Z."/>
            <person name="Medigue C."/>
            <person name="Talla E."/>
            <person name="Sturgis J.N."/>
        </authorList>
    </citation>
    <scope>NUCLEOTIDE SEQUENCE [LARGE SCALE GENOMIC DNA]</scope>
    <source>
        <strain evidence="9">DSM120</strain>
    </source>
</reference>
<dbReference type="AlphaFoldDB" id="H8FT52"/>
<evidence type="ECO:0000256" key="6">
    <source>
        <dbReference type="PROSITE-ProRule" id="PRU01023"/>
    </source>
</evidence>
<dbReference type="GO" id="GO:0003723">
    <property type="term" value="F:RNA binding"/>
    <property type="evidence" value="ECO:0007669"/>
    <property type="project" value="UniProtKB-UniRule"/>
</dbReference>
<dbReference type="Pfam" id="PF01189">
    <property type="entry name" value="Methyltr_RsmB-F"/>
    <property type="match status" value="1"/>
</dbReference>
<feature type="binding site" evidence="6">
    <location>
        <begin position="244"/>
        <end position="250"/>
    </location>
    <ligand>
        <name>S-adenosyl-L-methionine</name>
        <dbReference type="ChEBI" id="CHEBI:59789"/>
    </ligand>
</feature>
<proteinExistence type="inferred from homology"/>
<evidence type="ECO:0000313" key="9">
    <source>
        <dbReference type="Proteomes" id="UP000004169"/>
    </source>
</evidence>
<evidence type="ECO:0000259" key="7">
    <source>
        <dbReference type="PROSITE" id="PS51686"/>
    </source>
</evidence>
<evidence type="ECO:0000256" key="5">
    <source>
        <dbReference type="ARBA" id="ARBA00022884"/>
    </source>
</evidence>
<dbReference type="SUPFAM" id="SSF48013">
    <property type="entry name" value="NusB-like"/>
    <property type="match status" value="1"/>
</dbReference>
<feature type="binding site" evidence="6">
    <location>
        <position position="307"/>
    </location>
    <ligand>
        <name>S-adenosyl-L-methionine</name>
        <dbReference type="ChEBI" id="CHEBI:59789"/>
    </ligand>
</feature>